<evidence type="ECO:0000313" key="2">
    <source>
        <dbReference type="Proteomes" id="UP000018144"/>
    </source>
</evidence>
<keyword evidence="2" id="KW-1185">Reference proteome</keyword>
<reference evidence="1 2" key="1">
    <citation type="journal article" date="2013" name="PLoS Genet.">
        <title>The genome and development-dependent transcriptomes of Pyronema confluens: a window into fungal evolution.</title>
        <authorList>
            <person name="Traeger S."/>
            <person name="Altegoer F."/>
            <person name="Freitag M."/>
            <person name="Gabaldon T."/>
            <person name="Kempken F."/>
            <person name="Kumar A."/>
            <person name="Marcet-Houben M."/>
            <person name="Poggeler S."/>
            <person name="Stajich J.E."/>
            <person name="Nowrousian M."/>
        </authorList>
    </citation>
    <scope>NUCLEOTIDE SEQUENCE [LARGE SCALE GENOMIC DNA]</scope>
    <source>
        <strain evidence="2">CBS 100304</strain>
        <tissue evidence="1">Vegetative mycelium</tissue>
    </source>
</reference>
<dbReference type="EMBL" id="HF935425">
    <property type="protein sequence ID" value="CCX08618.1"/>
    <property type="molecule type" value="Genomic_DNA"/>
</dbReference>
<sequence>MGLRGYVGLRKAESSERVLYLL</sequence>
<evidence type="ECO:0000313" key="1">
    <source>
        <dbReference type="EMBL" id="CCX08618.1"/>
    </source>
</evidence>
<organism evidence="1 2">
    <name type="scientific">Pyronema omphalodes (strain CBS 100304)</name>
    <name type="common">Pyronema confluens</name>
    <dbReference type="NCBI Taxonomy" id="1076935"/>
    <lineage>
        <taxon>Eukaryota</taxon>
        <taxon>Fungi</taxon>
        <taxon>Dikarya</taxon>
        <taxon>Ascomycota</taxon>
        <taxon>Pezizomycotina</taxon>
        <taxon>Pezizomycetes</taxon>
        <taxon>Pezizales</taxon>
        <taxon>Pyronemataceae</taxon>
        <taxon>Pyronema</taxon>
    </lineage>
</organism>
<accession>U4L0I5</accession>
<gene>
    <name evidence="1" type="ORF">PCON_08211</name>
</gene>
<proteinExistence type="predicted"/>
<protein>
    <submittedName>
        <fullName evidence="1">Uncharacterized protein</fullName>
    </submittedName>
</protein>
<dbReference type="AlphaFoldDB" id="U4L0I5"/>
<name>U4L0I5_PYROM</name>
<dbReference type="Proteomes" id="UP000018144">
    <property type="component" value="Unassembled WGS sequence"/>
</dbReference>